<reference evidence="4" key="2">
    <citation type="submission" date="2021-04" db="EMBL/GenBank/DDBJ databases">
        <title>Brevibacillus composti FJAT-54423, complete genome.</title>
        <authorList>
            <person name="Tang R."/>
        </authorList>
    </citation>
    <scope>NUCLEOTIDE SEQUENCE</scope>
    <source>
        <strain evidence="4">FJAT-54424</strain>
    </source>
</reference>
<dbReference type="PROSITE" id="PS00893">
    <property type="entry name" value="NUDIX_BOX"/>
    <property type="match status" value="1"/>
</dbReference>
<accession>A0A7T5ENN7</accession>
<evidence type="ECO:0000313" key="3">
    <source>
        <dbReference type="EMBL" id="QQE75921.1"/>
    </source>
</evidence>
<dbReference type="KEGG" id="bcop:JD108_08665"/>
<feature type="domain" description="Nudix hydrolase" evidence="2">
    <location>
        <begin position="21"/>
        <end position="142"/>
    </location>
</feature>
<dbReference type="EMBL" id="CP073708">
    <property type="protein sequence ID" value="QUO42947.1"/>
    <property type="molecule type" value="Genomic_DNA"/>
</dbReference>
<reference evidence="3 5" key="1">
    <citation type="submission" date="2020-12" db="EMBL/GenBank/DDBJ databases">
        <title>strain FJAT-54423T represents a novel species of the genus Brevibacillus.</title>
        <authorList>
            <person name="Tang R."/>
        </authorList>
    </citation>
    <scope>NUCLEOTIDE SEQUENCE [LARGE SCALE GENOMIC DNA]</scope>
    <source>
        <strain evidence="3 5">FJAT-54423</strain>
    </source>
</reference>
<dbReference type="GO" id="GO:0016787">
    <property type="term" value="F:hydrolase activity"/>
    <property type="evidence" value="ECO:0007669"/>
    <property type="project" value="UniProtKB-KW"/>
</dbReference>
<evidence type="ECO:0000256" key="1">
    <source>
        <dbReference type="ARBA" id="ARBA00022801"/>
    </source>
</evidence>
<dbReference type="InterPro" id="IPR000086">
    <property type="entry name" value="NUDIX_hydrolase_dom"/>
</dbReference>
<gene>
    <name evidence="3" type="ORF">JD108_08665</name>
    <name evidence="4" type="ORF">KDJ56_08345</name>
</gene>
<dbReference type="Proteomes" id="UP000677234">
    <property type="component" value="Chromosome"/>
</dbReference>
<dbReference type="PANTHER" id="PTHR43222:SF2">
    <property type="entry name" value="NUDIX HYDROLASE 23, CHLOROPLASTIC"/>
    <property type="match status" value="1"/>
</dbReference>
<dbReference type="InterPro" id="IPR015797">
    <property type="entry name" value="NUDIX_hydrolase-like_dom_sf"/>
</dbReference>
<dbReference type="Proteomes" id="UP000595847">
    <property type="component" value="Chromosome"/>
</dbReference>
<dbReference type="EMBL" id="CP066308">
    <property type="protein sequence ID" value="QQE75921.1"/>
    <property type="molecule type" value="Genomic_DNA"/>
</dbReference>
<dbReference type="InterPro" id="IPR020084">
    <property type="entry name" value="NUDIX_hydrolase_CS"/>
</dbReference>
<dbReference type="PROSITE" id="PS51462">
    <property type="entry name" value="NUDIX"/>
    <property type="match status" value="1"/>
</dbReference>
<name>A0A7T5ENN7_9BACL</name>
<sequence length="160" mass="18102">MHHFRDDFGYDVTLTFDPDVYRKRTAGHVLIFPFWQGKLVFTRHRTRGIELPGGKVEPGETSIGAAIRETYEETGAILEAIERIGQYTVAGDLVKDIYAARVLSLETPTGTDVEKAVLFSPIPDLRDKPPAFSRYLFDDVYPLTLARLAEHPFAHIPRKT</sequence>
<dbReference type="Pfam" id="PF00293">
    <property type="entry name" value="NUDIX"/>
    <property type="match status" value="1"/>
</dbReference>
<protein>
    <submittedName>
        <fullName evidence="3">NUDIX domain-containing protein</fullName>
    </submittedName>
</protein>
<dbReference type="AlphaFoldDB" id="A0A7T5ENN7"/>
<keyword evidence="6" id="KW-1185">Reference proteome</keyword>
<evidence type="ECO:0000313" key="5">
    <source>
        <dbReference type="Proteomes" id="UP000595847"/>
    </source>
</evidence>
<evidence type="ECO:0000313" key="4">
    <source>
        <dbReference type="EMBL" id="QUO42947.1"/>
    </source>
</evidence>
<dbReference type="Gene3D" id="3.90.79.10">
    <property type="entry name" value="Nucleoside Triphosphate Pyrophosphohydrolase"/>
    <property type="match status" value="1"/>
</dbReference>
<keyword evidence="1" id="KW-0378">Hydrolase</keyword>
<evidence type="ECO:0000313" key="6">
    <source>
        <dbReference type="Proteomes" id="UP000677234"/>
    </source>
</evidence>
<dbReference type="SUPFAM" id="SSF55811">
    <property type="entry name" value="Nudix"/>
    <property type="match status" value="1"/>
</dbReference>
<proteinExistence type="predicted"/>
<evidence type="ECO:0000259" key="2">
    <source>
        <dbReference type="PROSITE" id="PS51462"/>
    </source>
</evidence>
<dbReference type="RefSeq" id="WP_198829431.1">
    <property type="nucleotide sequence ID" value="NZ_CP066308.1"/>
</dbReference>
<organism evidence="3 5">
    <name type="scientific">Brevibacillus composti</name>
    <dbReference type="NCBI Taxonomy" id="2796470"/>
    <lineage>
        <taxon>Bacteria</taxon>
        <taxon>Bacillati</taxon>
        <taxon>Bacillota</taxon>
        <taxon>Bacilli</taxon>
        <taxon>Bacillales</taxon>
        <taxon>Paenibacillaceae</taxon>
        <taxon>Brevibacillus</taxon>
    </lineage>
</organism>
<dbReference type="PANTHER" id="PTHR43222">
    <property type="entry name" value="NUDIX HYDROLASE 23"/>
    <property type="match status" value="1"/>
</dbReference>